<protein>
    <submittedName>
        <fullName evidence="2">DUF4280 domain-containing protein</fullName>
    </submittedName>
</protein>
<accession>A0A563DEH4</accession>
<reference evidence="2 3" key="1">
    <citation type="submission" date="2019-02" db="EMBL/GenBank/DDBJ databases">
        <title>Apibacter muscae sp. nov.: a novel member of the house fly microbiota.</title>
        <authorList>
            <person name="Park R."/>
        </authorList>
    </citation>
    <scope>NUCLEOTIDE SEQUENCE [LARGE SCALE GENOMIC DNA]</scope>
    <source>
        <strain evidence="2 3">AL1</strain>
    </source>
</reference>
<dbReference type="InterPro" id="IPR025460">
    <property type="entry name" value="DUF4280"/>
</dbReference>
<name>A0A563DEH4_9FLAO</name>
<dbReference type="Proteomes" id="UP000319499">
    <property type="component" value="Unassembled WGS sequence"/>
</dbReference>
<feature type="region of interest" description="Disordered" evidence="1">
    <location>
        <begin position="117"/>
        <end position="159"/>
    </location>
</feature>
<dbReference type="EMBL" id="SELH01000018">
    <property type="protein sequence ID" value="TWP28477.1"/>
    <property type="molecule type" value="Genomic_DNA"/>
</dbReference>
<organism evidence="2 3">
    <name type="scientific">Apibacter muscae</name>
    <dbReference type="NCBI Taxonomy" id="2509004"/>
    <lineage>
        <taxon>Bacteria</taxon>
        <taxon>Pseudomonadati</taxon>
        <taxon>Bacteroidota</taxon>
        <taxon>Flavobacteriia</taxon>
        <taxon>Flavobacteriales</taxon>
        <taxon>Weeksellaceae</taxon>
        <taxon>Apibacter</taxon>
    </lineage>
</organism>
<proteinExistence type="predicted"/>
<evidence type="ECO:0000256" key="1">
    <source>
        <dbReference type="SAM" id="MobiDB-lite"/>
    </source>
</evidence>
<dbReference type="OrthoDB" id="882303at2"/>
<gene>
    <name evidence="2" type="ORF">ETU09_06020</name>
</gene>
<dbReference type="AlphaFoldDB" id="A0A563DEH4"/>
<dbReference type="Pfam" id="PF14107">
    <property type="entry name" value="DUF4280"/>
    <property type="match status" value="1"/>
</dbReference>
<evidence type="ECO:0000313" key="2">
    <source>
        <dbReference type="EMBL" id="TWP28477.1"/>
    </source>
</evidence>
<dbReference type="RefSeq" id="WP_146292555.1">
    <property type="nucleotide sequence ID" value="NZ_SELH01000018.1"/>
</dbReference>
<comment type="caution">
    <text evidence="2">The sequence shown here is derived from an EMBL/GenBank/DDBJ whole genome shotgun (WGS) entry which is preliminary data.</text>
</comment>
<keyword evidence="3" id="KW-1185">Reference proteome</keyword>
<evidence type="ECO:0000313" key="3">
    <source>
        <dbReference type="Proteomes" id="UP000319499"/>
    </source>
</evidence>
<sequence>MGIKYIVQGAICQCQFGSATDEVVVKTQSSLYLNDLQSAKKLAVTTTDIGATFKKNCFGSCAKKNNDPCTVIVTQWSNPEVQKVEGAGNLLTENSQATCPIGGTNCISIVHHGQQAEPSQQNVKNTSEEVRSQINPWTEPEELSQPEKTEVKLKASSHA</sequence>